<sequence length="215" mass="24552">MLQLLLHGGNVPLRLPPSTTTIILPAAALIFWLRIDIGRYREETSFDVQAIGLMAAVKELQGLKALDLNKLLRDSENFTIHYCTKNGSLLKIDIEKLAGLLPLHLNSILISFNRNEAMFRYLLSAIRLMHSLCDSASRNSKLEQIFLDEENLFEQLLDFVFYMLIVLAGCKQEDHVFRLRHLVHSTLVPCTLYLLTGFISTKWEDIVHVLLAHPK</sequence>
<reference evidence="2 3" key="1">
    <citation type="journal article" date="2023" name="Plants (Basel)">
        <title>Bridging the Gap: Combining Genomics and Transcriptomics Approaches to Understand Stylosanthes scabra, an Orphan Legume from the Brazilian Caatinga.</title>
        <authorList>
            <person name="Ferreira-Neto J.R.C."/>
            <person name="da Silva M.D."/>
            <person name="Binneck E."/>
            <person name="de Melo N.F."/>
            <person name="da Silva R.H."/>
            <person name="de Melo A.L.T.M."/>
            <person name="Pandolfi V."/>
            <person name="Bustamante F.O."/>
            <person name="Brasileiro-Vidal A.C."/>
            <person name="Benko-Iseppon A.M."/>
        </authorList>
    </citation>
    <scope>NUCLEOTIDE SEQUENCE [LARGE SCALE GENOMIC DNA]</scope>
    <source>
        <tissue evidence="2">Leaves</tissue>
    </source>
</reference>
<dbReference type="Pfam" id="PF25246">
    <property type="entry name" value="Nodulin_N"/>
    <property type="match status" value="1"/>
</dbReference>
<feature type="domain" description="Nodulin homeobox N-terminal" evidence="1">
    <location>
        <begin position="49"/>
        <end position="215"/>
    </location>
</feature>
<dbReference type="InterPro" id="IPR039325">
    <property type="entry name" value="NDX"/>
</dbReference>
<dbReference type="Proteomes" id="UP001341840">
    <property type="component" value="Unassembled WGS sequence"/>
</dbReference>
<accession>A0ABU6W2F7</accession>
<keyword evidence="3" id="KW-1185">Reference proteome</keyword>
<evidence type="ECO:0000313" key="3">
    <source>
        <dbReference type="Proteomes" id="UP001341840"/>
    </source>
</evidence>
<comment type="caution">
    <text evidence="2">The sequence shown here is derived from an EMBL/GenBank/DDBJ whole genome shotgun (WGS) entry which is preliminary data.</text>
</comment>
<protein>
    <recommendedName>
        <fullName evidence="1">Nodulin homeobox N-terminal domain-containing protein</fullName>
    </recommendedName>
</protein>
<evidence type="ECO:0000313" key="2">
    <source>
        <dbReference type="EMBL" id="MED6180046.1"/>
    </source>
</evidence>
<feature type="non-terminal residue" evidence="2">
    <location>
        <position position="215"/>
    </location>
</feature>
<evidence type="ECO:0000259" key="1">
    <source>
        <dbReference type="Pfam" id="PF25246"/>
    </source>
</evidence>
<dbReference type="InterPro" id="IPR057287">
    <property type="entry name" value="Ndx_N"/>
</dbReference>
<gene>
    <name evidence="2" type="ORF">PIB30_006862</name>
</gene>
<dbReference type="EMBL" id="JASCZI010181257">
    <property type="protein sequence ID" value="MED6180046.1"/>
    <property type="molecule type" value="Genomic_DNA"/>
</dbReference>
<proteinExistence type="predicted"/>
<dbReference type="PANTHER" id="PTHR35743">
    <property type="entry name" value="NODULIN HOMEOBOX"/>
    <property type="match status" value="1"/>
</dbReference>
<organism evidence="2 3">
    <name type="scientific">Stylosanthes scabra</name>
    <dbReference type="NCBI Taxonomy" id="79078"/>
    <lineage>
        <taxon>Eukaryota</taxon>
        <taxon>Viridiplantae</taxon>
        <taxon>Streptophyta</taxon>
        <taxon>Embryophyta</taxon>
        <taxon>Tracheophyta</taxon>
        <taxon>Spermatophyta</taxon>
        <taxon>Magnoliopsida</taxon>
        <taxon>eudicotyledons</taxon>
        <taxon>Gunneridae</taxon>
        <taxon>Pentapetalae</taxon>
        <taxon>rosids</taxon>
        <taxon>fabids</taxon>
        <taxon>Fabales</taxon>
        <taxon>Fabaceae</taxon>
        <taxon>Papilionoideae</taxon>
        <taxon>50 kb inversion clade</taxon>
        <taxon>dalbergioids sensu lato</taxon>
        <taxon>Dalbergieae</taxon>
        <taxon>Pterocarpus clade</taxon>
        <taxon>Stylosanthes</taxon>
    </lineage>
</organism>
<name>A0ABU6W2F7_9FABA</name>
<dbReference type="PANTHER" id="PTHR35743:SF1">
    <property type="entry name" value="NODULIN HOMEOBOX"/>
    <property type="match status" value="1"/>
</dbReference>